<reference evidence="2" key="1">
    <citation type="journal article" date="2024" name="Proc. Natl. Acad. Sci. U.S.A.">
        <title>Extraordinary preservation of gene collinearity over three hundred million years revealed in homosporous lycophytes.</title>
        <authorList>
            <person name="Li C."/>
            <person name="Wickell D."/>
            <person name="Kuo L.Y."/>
            <person name="Chen X."/>
            <person name="Nie B."/>
            <person name="Liao X."/>
            <person name="Peng D."/>
            <person name="Ji J."/>
            <person name="Jenkins J."/>
            <person name="Williams M."/>
            <person name="Shu S."/>
            <person name="Plott C."/>
            <person name="Barry K."/>
            <person name="Rajasekar S."/>
            <person name="Grimwood J."/>
            <person name="Han X."/>
            <person name="Sun S."/>
            <person name="Hou Z."/>
            <person name="He W."/>
            <person name="Dai G."/>
            <person name="Sun C."/>
            <person name="Schmutz J."/>
            <person name="Leebens-Mack J.H."/>
            <person name="Li F.W."/>
            <person name="Wang L."/>
        </authorList>
    </citation>
    <scope>NUCLEOTIDE SEQUENCE [LARGE SCALE GENOMIC DNA]</scope>
    <source>
        <strain evidence="2">cv. PW_Plant_1</strain>
    </source>
</reference>
<dbReference type="Proteomes" id="UP001162992">
    <property type="component" value="Chromosome 22"/>
</dbReference>
<accession>A0ACC2AEK8</accession>
<comment type="caution">
    <text evidence="1">The sequence shown here is derived from an EMBL/GenBank/DDBJ whole genome shotgun (WGS) entry which is preliminary data.</text>
</comment>
<sequence length="666" mass="73080">MVSAWFPLILIALLYLLVHLPHLNLSLSTVKPISRSQQHSPGQLIFHSQHGAAALLPLQFSDPNLTFSNNFDVRHGRQLGGSARMTLHDDLLTKGYYTSRVWIGTPAQEFALIVDTGSTVTYVPCSSCTHCGSHQDPRFAPDSSSSYQPLNCKTECVTNQCDTKQQCKYERQYAEMSTSSGLLGKDIMSFGNNSMIGEEHLTFGCETIETGDLFYQDADGIMGLGRGPLSIVDQLVEHKAMSNSFSLCYGGMDEGGGAMILGAIPPPPEMVFTASEPHRSPYYNLGLKGLRVAGNPLSIDPSVFNGRFGTILDSGTTYAYFPEKAYNVFRDAVKQQLGKLQEVAGPDPNFPDVCFAGAGNDPIDLPKHFPSVDLVFEGGEVVSLAPENYLFRHTRVPGAYCLGIFKNGKDPTTLLGGIVVRNMLVTYDRAKDKIGFWKTKCTDLWMNLPAVVPPSGAEPIKDPNGISPSPERLPPSSGPKETPGTPQSQYVPVPAPEQGAAHYVGGIEVQMILSTNYSIFSTLTSEFLEVIAHELDVKRSQVSIVKYKDQGRNVSVLWRILPAATENQIMGTTAQSIISRLQGHEIHLGGHFGMYELTSWKMIPTSTRSWLSHWHLVVIAAIAASAIAVIAVGLLVYWHLWRYRDKGRSKYVHLQTLGDEESLEQL</sequence>
<gene>
    <name evidence="1" type="ORF">O6H91_22G009900</name>
</gene>
<protein>
    <submittedName>
        <fullName evidence="1">Uncharacterized protein</fullName>
    </submittedName>
</protein>
<organism evidence="1 2">
    <name type="scientific">Diphasiastrum complanatum</name>
    <name type="common">Issler's clubmoss</name>
    <name type="synonym">Lycopodium complanatum</name>
    <dbReference type="NCBI Taxonomy" id="34168"/>
    <lineage>
        <taxon>Eukaryota</taxon>
        <taxon>Viridiplantae</taxon>
        <taxon>Streptophyta</taxon>
        <taxon>Embryophyta</taxon>
        <taxon>Tracheophyta</taxon>
        <taxon>Lycopodiopsida</taxon>
        <taxon>Lycopodiales</taxon>
        <taxon>Lycopodiaceae</taxon>
        <taxon>Lycopodioideae</taxon>
        <taxon>Diphasiastrum</taxon>
    </lineage>
</organism>
<name>A0ACC2AEK8_DIPCM</name>
<dbReference type="EMBL" id="CM055113">
    <property type="protein sequence ID" value="KAJ7515304.1"/>
    <property type="molecule type" value="Genomic_DNA"/>
</dbReference>
<evidence type="ECO:0000313" key="2">
    <source>
        <dbReference type="Proteomes" id="UP001162992"/>
    </source>
</evidence>
<evidence type="ECO:0000313" key="1">
    <source>
        <dbReference type="EMBL" id="KAJ7515304.1"/>
    </source>
</evidence>
<keyword evidence="2" id="KW-1185">Reference proteome</keyword>
<proteinExistence type="predicted"/>